<dbReference type="Gene3D" id="3.80.10.10">
    <property type="entry name" value="Ribonuclease Inhibitor"/>
    <property type="match status" value="1"/>
</dbReference>
<evidence type="ECO:0000313" key="2">
    <source>
        <dbReference type="EMBL" id="CAD8479459.1"/>
    </source>
</evidence>
<sequence>MSTKRKAPAPAAGAAGKRRAEEAPEMIEGGEDLLGIIDGLGGGEGADADDDALQSVLENGDDGLGDELGDELEGQFEAGVDGFTDNDLGDTGDDEDDDAAQSEIGDDAVSEADEDVVLPIDESELKTATAIDLSKLDITAAQARKIAPLLCANADLKTIRCEGGELSVSDLRDEDELEWDSEEYHDVEAIIIAEYMKTNTELKRLDLARNSITDAGARALALALSLNTSVEYLNLESNVVAEKGGKALCLAVASNSRLSYLNISHNAISSTGQQELRDVWTKAHGGSQLGLHL</sequence>
<accession>A0A7S0HFU4</accession>
<proteinExistence type="predicted"/>
<dbReference type="Pfam" id="PF13516">
    <property type="entry name" value="LRR_6"/>
    <property type="match status" value="3"/>
</dbReference>
<dbReference type="InterPro" id="IPR001611">
    <property type="entry name" value="Leu-rich_rpt"/>
</dbReference>
<dbReference type="SUPFAM" id="SSF52047">
    <property type="entry name" value="RNI-like"/>
    <property type="match status" value="1"/>
</dbReference>
<dbReference type="PANTHER" id="PTHR24114:SF2">
    <property type="entry name" value="F-BOX DOMAIN-CONTAINING PROTEIN-RELATED"/>
    <property type="match status" value="1"/>
</dbReference>
<feature type="compositionally biased region" description="Acidic residues" evidence="1">
    <location>
        <begin position="59"/>
        <end position="74"/>
    </location>
</feature>
<dbReference type="PANTHER" id="PTHR24114">
    <property type="entry name" value="LEUCINE RICH REPEAT FAMILY PROTEIN"/>
    <property type="match status" value="1"/>
</dbReference>
<dbReference type="SMART" id="SM00368">
    <property type="entry name" value="LRR_RI"/>
    <property type="match status" value="2"/>
</dbReference>
<dbReference type="EMBL" id="HBEP01010892">
    <property type="protein sequence ID" value="CAD8479459.1"/>
    <property type="molecule type" value="Transcribed_RNA"/>
</dbReference>
<reference evidence="2" key="1">
    <citation type="submission" date="2021-01" db="EMBL/GenBank/DDBJ databases">
        <authorList>
            <person name="Corre E."/>
            <person name="Pelletier E."/>
            <person name="Niang G."/>
            <person name="Scheremetjew M."/>
            <person name="Finn R."/>
            <person name="Kale V."/>
            <person name="Holt S."/>
            <person name="Cochrane G."/>
            <person name="Meng A."/>
            <person name="Brown T."/>
            <person name="Cohen L."/>
        </authorList>
    </citation>
    <scope>NUCLEOTIDE SEQUENCE</scope>
    <source>
        <strain evidence="2">CCMP1374</strain>
    </source>
</reference>
<feature type="compositionally biased region" description="Acidic residues" evidence="1">
    <location>
        <begin position="87"/>
        <end position="113"/>
    </location>
</feature>
<dbReference type="InterPro" id="IPR052394">
    <property type="entry name" value="LRR-containing"/>
</dbReference>
<dbReference type="InterPro" id="IPR032675">
    <property type="entry name" value="LRR_dom_sf"/>
</dbReference>
<dbReference type="AlphaFoldDB" id="A0A7S0HFU4"/>
<organism evidence="2">
    <name type="scientific">Phaeocystis antarctica</name>
    <dbReference type="NCBI Taxonomy" id="33657"/>
    <lineage>
        <taxon>Eukaryota</taxon>
        <taxon>Haptista</taxon>
        <taxon>Haptophyta</taxon>
        <taxon>Prymnesiophyceae</taxon>
        <taxon>Phaeocystales</taxon>
        <taxon>Phaeocystaceae</taxon>
        <taxon>Phaeocystis</taxon>
    </lineage>
</organism>
<gene>
    <name evidence="2" type="ORF">PANT1444_LOCUS6148</name>
</gene>
<evidence type="ECO:0000256" key="1">
    <source>
        <dbReference type="SAM" id="MobiDB-lite"/>
    </source>
</evidence>
<feature type="region of interest" description="Disordered" evidence="1">
    <location>
        <begin position="1"/>
        <end position="113"/>
    </location>
</feature>
<name>A0A7S0HFU4_9EUKA</name>
<protein>
    <submittedName>
        <fullName evidence="2">Uncharacterized protein</fullName>
    </submittedName>
</protein>